<comment type="caution">
    <text evidence="13">The sequence shown here is derived from an EMBL/GenBank/DDBJ whole genome shotgun (WGS) entry which is preliminary data.</text>
</comment>
<accession>A0A5C8ZEP0</accession>
<dbReference type="PROSITE" id="PS51198">
    <property type="entry name" value="UVRD_HELICASE_ATP_BIND"/>
    <property type="match status" value="1"/>
</dbReference>
<evidence type="ECO:0000256" key="10">
    <source>
        <dbReference type="ARBA" id="ARBA00048988"/>
    </source>
</evidence>
<organism evidence="13 14">
    <name type="scientific">Quadrisphaera setariae</name>
    <dbReference type="NCBI Taxonomy" id="2593304"/>
    <lineage>
        <taxon>Bacteria</taxon>
        <taxon>Bacillati</taxon>
        <taxon>Actinomycetota</taxon>
        <taxon>Actinomycetes</taxon>
        <taxon>Kineosporiales</taxon>
        <taxon>Kineosporiaceae</taxon>
        <taxon>Quadrisphaera</taxon>
    </lineage>
</organism>
<dbReference type="Gene3D" id="3.40.50.300">
    <property type="entry name" value="P-loop containing nucleotide triphosphate hydrolases"/>
    <property type="match status" value="2"/>
</dbReference>
<feature type="binding site" evidence="11">
    <location>
        <begin position="22"/>
        <end position="29"/>
    </location>
    <ligand>
        <name>ATP</name>
        <dbReference type="ChEBI" id="CHEBI:30616"/>
    </ligand>
</feature>
<dbReference type="InterPro" id="IPR000212">
    <property type="entry name" value="DNA_helicase_UvrD/REP"/>
</dbReference>
<dbReference type="GO" id="GO:0003677">
    <property type="term" value="F:DNA binding"/>
    <property type="evidence" value="ECO:0007669"/>
    <property type="project" value="UniProtKB-KW"/>
</dbReference>
<dbReference type="RefSeq" id="WP_147926815.1">
    <property type="nucleotide sequence ID" value="NZ_VKAC01000007.1"/>
</dbReference>
<dbReference type="EC" id="5.6.2.4" evidence="9"/>
<evidence type="ECO:0000256" key="11">
    <source>
        <dbReference type="PROSITE-ProRule" id="PRU00560"/>
    </source>
</evidence>
<evidence type="ECO:0000256" key="3">
    <source>
        <dbReference type="ARBA" id="ARBA00022801"/>
    </source>
</evidence>
<dbReference type="GO" id="GO:0000725">
    <property type="term" value="P:recombinational repair"/>
    <property type="evidence" value="ECO:0007669"/>
    <property type="project" value="TreeGrafter"/>
</dbReference>
<evidence type="ECO:0000256" key="2">
    <source>
        <dbReference type="ARBA" id="ARBA00022741"/>
    </source>
</evidence>
<gene>
    <name evidence="13" type="ORF">FMM08_13125</name>
</gene>
<evidence type="ECO:0000256" key="8">
    <source>
        <dbReference type="ARBA" id="ARBA00034617"/>
    </source>
</evidence>
<evidence type="ECO:0000256" key="6">
    <source>
        <dbReference type="ARBA" id="ARBA00023125"/>
    </source>
</evidence>
<comment type="catalytic activity">
    <reaction evidence="10">
        <text>ATP + H2O = ADP + phosphate + H(+)</text>
        <dbReference type="Rhea" id="RHEA:13065"/>
        <dbReference type="ChEBI" id="CHEBI:15377"/>
        <dbReference type="ChEBI" id="CHEBI:15378"/>
        <dbReference type="ChEBI" id="CHEBI:30616"/>
        <dbReference type="ChEBI" id="CHEBI:43474"/>
        <dbReference type="ChEBI" id="CHEBI:456216"/>
        <dbReference type="EC" id="5.6.2.4"/>
    </reaction>
</comment>
<dbReference type="PANTHER" id="PTHR11070">
    <property type="entry name" value="UVRD / RECB / PCRA DNA HELICASE FAMILY MEMBER"/>
    <property type="match status" value="1"/>
</dbReference>
<keyword evidence="6" id="KW-0238">DNA-binding</keyword>
<dbReference type="Proteomes" id="UP000321234">
    <property type="component" value="Unassembled WGS sequence"/>
</dbReference>
<dbReference type="InterPro" id="IPR013986">
    <property type="entry name" value="DExx_box_DNA_helicase_dom_sf"/>
</dbReference>
<dbReference type="GO" id="GO:0043138">
    <property type="term" value="F:3'-5' DNA helicase activity"/>
    <property type="evidence" value="ECO:0007669"/>
    <property type="project" value="UniProtKB-EC"/>
</dbReference>
<dbReference type="InterPro" id="IPR014017">
    <property type="entry name" value="DNA_helicase_UvrD-like_C"/>
</dbReference>
<dbReference type="AlphaFoldDB" id="A0A5C8ZEP0"/>
<dbReference type="PANTHER" id="PTHR11070:SF2">
    <property type="entry name" value="ATP-DEPENDENT DNA HELICASE SRS2"/>
    <property type="match status" value="1"/>
</dbReference>
<protein>
    <recommendedName>
        <fullName evidence="9">DNA 3'-5' helicase</fullName>
        <ecNumber evidence="9">5.6.2.4</ecNumber>
    </recommendedName>
</protein>
<keyword evidence="14" id="KW-1185">Reference proteome</keyword>
<dbReference type="Gene3D" id="1.10.10.160">
    <property type="match status" value="1"/>
</dbReference>
<evidence type="ECO:0000259" key="12">
    <source>
        <dbReference type="PROSITE" id="PS51198"/>
    </source>
</evidence>
<dbReference type="InterPro" id="IPR027417">
    <property type="entry name" value="P-loop_NTPase"/>
</dbReference>
<keyword evidence="7" id="KW-0413">Isomerase</keyword>
<evidence type="ECO:0000256" key="7">
    <source>
        <dbReference type="ARBA" id="ARBA00023235"/>
    </source>
</evidence>
<evidence type="ECO:0000256" key="9">
    <source>
        <dbReference type="ARBA" id="ARBA00034808"/>
    </source>
</evidence>
<keyword evidence="2 11" id="KW-0547">Nucleotide-binding</keyword>
<evidence type="ECO:0000256" key="1">
    <source>
        <dbReference type="ARBA" id="ARBA00009922"/>
    </source>
</evidence>
<dbReference type="GO" id="GO:0005524">
    <property type="term" value="F:ATP binding"/>
    <property type="evidence" value="ECO:0007669"/>
    <property type="project" value="UniProtKB-UniRule"/>
</dbReference>
<proteinExistence type="inferred from homology"/>
<dbReference type="GO" id="GO:0016887">
    <property type="term" value="F:ATP hydrolysis activity"/>
    <property type="evidence" value="ECO:0007669"/>
    <property type="project" value="RHEA"/>
</dbReference>
<evidence type="ECO:0000313" key="14">
    <source>
        <dbReference type="Proteomes" id="UP000321234"/>
    </source>
</evidence>
<keyword evidence="4 11" id="KW-0347">Helicase</keyword>
<keyword evidence="3 11" id="KW-0378">Hydrolase</keyword>
<evidence type="ECO:0000256" key="4">
    <source>
        <dbReference type="ARBA" id="ARBA00022806"/>
    </source>
</evidence>
<evidence type="ECO:0000256" key="5">
    <source>
        <dbReference type="ARBA" id="ARBA00022840"/>
    </source>
</evidence>
<dbReference type="Pfam" id="PF13361">
    <property type="entry name" value="UvrD_C"/>
    <property type="match status" value="1"/>
</dbReference>
<keyword evidence="5 11" id="KW-0067">ATP-binding</keyword>
<dbReference type="InterPro" id="IPR014016">
    <property type="entry name" value="UvrD-like_ATP-bd"/>
</dbReference>
<comment type="similarity">
    <text evidence="1">Belongs to the helicase family. UvrD subfamily.</text>
</comment>
<dbReference type="EMBL" id="VKAC01000007">
    <property type="protein sequence ID" value="TXR55759.1"/>
    <property type="molecule type" value="Genomic_DNA"/>
</dbReference>
<dbReference type="Pfam" id="PF00580">
    <property type="entry name" value="UvrD-helicase"/>
    <property type="match status" value="1"/>
</dbReference>
<evidence type="ECO:0000313" key="13">
    <source>
        <dbReference type="EMBL" id="TXR55759.1"/>
    </source>
</evidence>
<feature type="domain" description="UvrD-like helicase ATP-binding" evidence="12">
    <location>
        <begin position="1"/>
        <end position="285"/>
    </location>
</feature>
<name>A0A5C8ZEP0_9ACTN</name>
<dbReference type="OrthoDB" id="9810135at2"/>
<reference evidence="13 14" key="1">
    <citation type="submission" date="2019-07" db="EMBL/GenBank/DDBJ databases">
        <title>Quadrisphaera sp. strain DD2A genome sequencing and assembly.</title>
        <authorList>
            <person name="Kim I."/>
        </authorList>
    </citation>
    <scope>NUCLEOTIDE SEQUENCE [LARGE SCALE GENOMIC DNA]</scope>
    <source>
        <strain evidence="13 14">DD2A</strain>
    </source>
</reference>
<sequence length="589" mass="66027">MTQQLTDEQRAALEPGVRLIEAGPGAGKTLTVAARFRQRAVDGRGVALLSFTNRAIDVARSRCRDTPSLLEPPHFIGTFDQFLHRFVTTPEILRRFRQRPQYVASWRDLTHDLRRIRPGKSDDGFELTDFLVDDEGRQVLDVDRLSWKARQLWTRLSPAHQRWVTTQAHRRLGRLREAHVYDCDGARRLAFEILSVPDNVYLRRLAARFDEVIVDELQDCNQVDHDLLRLLRHAGLHVVGVADPDQAIYDFRRPQASLSVDPYLAYRGSLAAHEIAPLTICHRSTPVICDLVSSLRAISQDRVVSGDDPPSGSNVVHVVIGNDATAGITAMQVMRDLGIKPENTWILAATRRQARSISQRSPDSTSGGTAGAALLSALNQLRLRESAHVRAKSIFDVETFMLRMLDWPADEVLHTRAEQLDRLELSTEDLRIAALRLVFASKTWDDKDSCTRSLKSIMSTFASPLPLGLVANYGTKAQIRTTAWSEWVSSMPGSEVNDLSRVRSSHIHGVKGEEFEAVILSLVAQRRGGDHALQDWDDGRDSEQRRVLYVGASRAQRCLVLLTPPSKKAQVLHLLRRSGVAFEVYSTST</sequence>
<dbReference type="SUPFAM" id="SSF52540">
    <property type="entry name" value="P-loop containing nucleoside triphosphate hydrolases"/>
    <property type="match status" value="1"/>
</dbReference>
<comment type="catalytic activity">
    <reaction evidence="8">
        <text>Couples ATP hydrolysis with the unwinding of duplex DNA by translocating in the 3'-5' direction.</text>
        <dbReference type="EC" id="5.6.2.4"/>
    </reaction>
</comment>